<evidence type="ECO:0000313" key="3">
    <source>
        <dbReference type="Proteomes" id="UP000737018"/>
    </source>
</evidence>
<evidence type="ECO:0000256" key="1">
    <source>
        <dbReference type="SAM" id="SignalP"/>
    </source>
</evidence>
<evidence type="ECO:0000313" key="2">
    <source>
        <dbReference type="EMBL" id="KAF3946655.1"/>
    </source>
</evidence>
<reference evidence="2" key="1">
    <citation type="submission" date="2020-03" db="EMBL/GenBank/DDBJ databases">
        <title>Castanea mollissima Vanexum genome sequencing.</title>
        <authorList>
            <person name="Staton M."/>
        </authorList>
    </citation>
    <scope>NUCLEOTIDE SEQUENCE</scope>
    <source>
        <tissue evidence="2">Leaf</tissue>
    </source>
</reference>
<protein>
    <recommendedName>
        <fullName evidence="4">Protein SCAI</fullName>
    </recommendedName>
</protein>
<evidence type="ECO:0008006" key="4">
    <source>
        <dbReference type="Google" id="ProtNLM"/>
    </source>
</evidence>
<dbReference type="GO" id="GO:0003714">
    <property type="term" value="F:transcription corepressor activity"/>
    <property type="evidence" value="ECO:0007669"/>
    <property type="project" value="InterPro"/>
</dbReference>
<dbReference type="InterPro" id="IPR022709">
    <property type="entry name" value="SCAI"/>
</dbReference>
<feature type="chain" id="PRO_5035209018" description="Protein SCAI" evidence="1">
    <location>
        <begin position="16"/>
        <end position="150"/>
    </location>
</feature>
<feature type="signal peptide" evidence="1">
    <location>
        <begin position="1"/>
        <end position="15"/>
    </location>
</feature>
<keyword evidence="1" id="KW-0732">Signal</keyword>
<dbReference type="Proteomes" id="UP000737018">
    <property type="component" value="Unassembled WGS sequence"/>
</dbReference>
<keyword evidence="3" id="KW-1185">Reference proteome</keyword>
<accession>A0A8J4QA49</accession>
<dbReference type="GO" id="GO:0006351">
    <property type="term" value="P:DNA-templated transcription"/>
    <property type="evidence" value="ECO:0007669"/>
    <property type="project" value="InterPro"/>
</dbReference>
<comment type="caution">
    <text evidence="2">The sequence shown here is derived from an EMBL/GenBank/DDBJ whole genome shotgun (WGS) entry which is preliminary data.</text>
</comment>
<gene>
    <name evidence="2" type="ORF">CMV_027103</name>
</gene>
<name>A0A8J4QA49_9ROSI</name>
<dbReference type="Pfam" id="PF12070">
    <property type="entry name" value="SCAI"/>
    <property type="match status" value="1"/>
</dbReference>
<feature type="non-terminal residue" evidence="2">
    <location>
        <position position="1"/>
    </location>
</feature>
<dbReference type="PANTHER" id="PTHR21243">
    <property type="entry name" value="PROTEIN SCAI"/>
    <property type="match status" value="1"/>
</dbReference>
<sequence>RLFTIFLTAPLQAFCLLLGHSGSDIDMDLFSKAEKLLSSSLNAWGSALATSNTLNPVWAQTLSDPFLRRILLRFLFCQAVLTLYAPTFNKKEFHPMCMPPLPVSVLPTTTNSQMVVMQIASIFNAVNNFIFSEEVVLPEDKHDDTDAMSN</sequence>
<dbReference type="OrthoDB" id="525027at2759"/>
<dbReference type="AlphaFoldDB" id="A0A8J4QA49"/>
<dbReference type="EMBL" id="JRKL02008815">
    <property type="protein sequence ID" value="KAF3946655.1"/>
    <property type="molecule type" value="Genomic_DNA"/>
</dbReference>
<proteinExistence type="predicted"/>
<organism evidence="2 3">
    <name type="scientific">Castanea mollissima</name>
    <name type="common">Chinese chestnut</name>
    <dbReference type="NCBI Taxonomy" id="60419"/>
    <lineage>
        <taxon>Eukaryota</taxon>
        <taxon>Viridiplantae</taxon>
        <taxon>Streptophyta</taxon>
        <taxon>Embryophyta</taxon>
        <taxon>Tracheophyta</taxon>
        <taxon>Spermatophyta</taxon>
        <taxon>Magnoliopsida</taxon>
        <taxon>eudicotyledons</taxon>
        <taxon>Gunneridae</taxon>
        <taxon>Pentapetalae</taxon>
        <taxon>rosids</taxon>
        <taxon>fabids</taxon>
        <taxon>Fagales</taxon>
        <taxon>Fagaceae</taxon>
        <taxon>Castanea</taxon>
    </lineage>
</organism>